<dbReference type="InterPro" id="IPR036638">
    <property type="entry name" value="HLH_DNA-bd_sf"/>
</dbReference>
<dbReference type="InterPro" id="IPR044278">
    <property type="entry name" value="BHLH95-like"/>
</dbReference>
<dbReference type="PROSITE" id="PS50888">
    <property type="entry name" value="BHLH"/>
    <property type="match status" value="1"/>
</dbReference>
<comment type="subcellular location">
    <subcellularLocation>
        <location evidence="1">Nucleus</location>
    </subcellularLocation>
</comment>
<evidence type="ECO:0000256" key="5">
    <source>
        <dbReference type="SAM" id="MobiDB-lite"/>
    </source>
</evidence>
<dbReference type="Proteomes" id="UP001188597">
    <property type="component" value="Unassembled WGS sequence"/>
</dbReference>
<dbReference type="GO" id="GO:0003700">
    <property type="term" value="F:DNA-binding transcription factor activity"/>
    <property type="evidence" value="ECO:0007669"/>
    <property type="project" value="InterPro"/>
</dbReference>
<keyword evidence="2" id="KW-0805">Transcription regulation</keyword>
<evidence type="ECO:0000313" key="7">
    <source>
        <dbReference type="EMBL" id="KAK3022546.1"/>
    </source>
</evidence>
<keyword evidence="3" id="KW-0804">Transcription</keyword>
<feature type="compositionally biased region" description="Gly residues" evidence="5">
    <location>
        <begin position="75"/>
        <end position="86"/>
    </location>
</feature>
<dbReference type="SMART" id="SM00353">
    <property type="entry name" value="HLH"/>
    <property type="match status" value="1"/>
</dbReference>
<dbReference type="EMBL" id="JAVXUP010000705">
    <property type="protein sequence ID" value="KAK3022546.1"/>
    <property type="molecule type" value="Genomic_DNA"/>
</dbReference>
<dbReference type="PANTHER" id="PTHR46772:SF8">
    <property type="entry name" value="TRANSCRIPTION FACTOR BHLH95"/>
    <property type="match status" value="1"/>
</dbReference>
<dbReference type="InterPro" id="IPR045239">
    <property type="entry name" value="bHLH95_bHLH"/>
</dbReference>
<dbReference type="GO" id="GO:0005634">
    <property type="term" value="C:nucleus"/>
    <property type="evidence" value="ECO:0007669"/>
    <property type="project" value="UniProtKB-SubCell"/>
</dbReference>
<comment type="caution">
    <text evidence="7">The sequence shown here is derived from an EMBL/GenBank/DDBJ whole genome shotgun (WGS) entry which is preliminary data.</text>
</comment>
<evidence type="ECO:0000256" key="2">
    <source>
        <dbReference type="ARBA" id="ARBA00023015"/>
    </source>
</evidence>
<feature type="domain" description="BHLH" evidence="6">
    <location>
        <begin position="88"/>
        <end position="138"/>
    </location>
</feature>
<dbReference type="CDD" id="cd11393">
    <property type="entry name" value="bHLH_AtbHLH_like"/>
    <property type="match status" value="1"/>
</dbReference>
<evidence type="ECO:0000313" key="8">
    <source>
        <dbReference type="Proteomes" id="UP001188597"/>
    </source>
</evidence>
<feature type="compositionally biased region" description="Basic residues" evidence="5">
    <location>
        <begin position="53"/>
        <end position="64"/>
    </location>
</feature>
<reference evidence="7" key="1">
    <citation type="submission" date="2022-12" db="EMBL/GenBank/DDBJ databases">
        <title>Draft genome assemblies for two species of Escallonia (Escalloniales).</title>
        <authorList>
            <person name="Chanderbali A."/>
            <person name="Dervinis C."/>
            <person name="Anghel I."/>
            <person name="Soltis D."/>
            <person name="Soltis P."/>
            <person name="Zapata F."/>
        </authorList>
    </citation>
    <scope>NUCLEOTIDE SEQUENCE</scope>
    <source>
        <strain evidence="7">UCBG64.0493</strain>
        <tissue evidence="7">Leaf</tissue>
    </source>
</reference>
<name>A0AA89B5V6_9ASTE</name>
<sequence length="281" mass="30455">MSEGGVNESFLWENQSWDFSNSDNSGGSEEKSGKKSTSNSQTPTGSEPVVATGKKRSGASKKNGKGSVGDQLSEGKGGGGGGGGGGESDHEIHIWTERERRKKMRNMFSNLHALLPQLPPKADKSTIVDEAVSYIKTLQLTLQKLQKQKLERLHGVTTLNCDPSAITPQKLAMDSRESFLADQGSSTNNFAINNATNSTFSIPRFPTMFQTWTSPNVILNVCGEDAHISVCSIKKPGLLTAICYVLEKHKLEVVSAHVSSDNSTSMYMIQAHVSPFFFVQL</sequence>
<dbReference type="Gene3D" id="4.10.280.10">
    <property type="entry name" value="Helix-loop-helix DNA-binding domain"/>
    <property type="match status" value="1"/>
</dbReference>
<dbReference type="InterPro" id="IPR045865">
    <property type="entry name" value="ACT-like_dom_sf"/>
</dbReference>
<dbReference type="Pfam" id="PF22754">
    <property type="entry name" value="bHLH-TF_ACT-like_plant"/>
    <property type="match status" value="1"/>
</dbReference>
<dbReference type="Pfam" id="PF00010">
    <property type="entry name" value="HLH"/>
    <property type="match status" value="1"/>
</dbReference>
<dbReference type="GO" id="GO:0009960">
    <property type="term" value="P:endosperm development"/>
    <property type="evidence" value="ECO:0007669"/>
    <property type="project" value="InterPro"/>
</dbReference>
<dbReference type="InterPro" id="IPR054502">
    <property type="entry name" value="bHLH-TF_ACT-like_plant"/>
</dbReference>
<dbReference type="GO" id="GO:0046983">
    <property type="term" value="F:protein dimerization activity"/>
    <property type="evidence" value="ECO:0007669"/>
    <property type="project" value="InterPro"/>
</dbReference>
<protein>
    <recommendedName>
        <fullName evidence="6">BHLH domain-containing protein</fullName>
    </recommendedName>
</protein>
<proteinExistence type="predicted"/>
<dbReference type="AlphaFoldDB" id="A0AA89B5V6"/>
<dbReference type="SUPFAM" id="SSF55021">
    <property type="entry name" value="ACT-like"/>
    <property type="match status" value="1"/>
</dbReference>
<accession>A0AA89B5V6</accession>
<keyword evidence="4" id="KW-0539">Nucleus</keyword>
<organism evidence="7 8">
    <name type="scientific">Escallonia herrerae</name>
    <dbReference type="NCBI Taxonomy" id="1293975"/>
    <lineage>
        <taxon>Eukaryota</taxon>
        <taxon>Viridiplantae</taxon>
        <taxon>Streptophyta</taxon>
        <taxon>Embryophyta</taxon>
        <taxon>Tracheophyta</taxon>
        <taxon>Spermatophyta</taxon>
        <taxon>Magnoliopsida</taxon>
        <taxon>eudicotyledons</taxon>
        <taxon>Gunneridae</taxon>
        <taxon>Pentapetalae</taxon>
        <taxon>asterids</taxon>
        <taxon>campanulids</taxon>
        <taxon>Escalloniales</taxon>
        <taxon>Escalloniaceae</taxon>
        <taxon>Escallonia</taxon>
    </lineage>
</organism>
<evidence type="ECO:0000259" key="6">
    <source>
        <dbReference type="PROSITE" id="PS50888"/>
    </source>
</evidence>
<gene>
    <name evidence="7" type="ORF">RJ639_047484</name>
</gene>
<keyword evidence="8" id="KW-1185">Reference proteome</keyword>
<evidence type="ECO:0000256" key="3">
    <source>
        <dbReference type="ARBA" id="ARBA00023163"/>
    </source>
</evidence>
<evidence type="ECO:0000256" key="1">
    <source>
        <dbReference type="ARBA" id="ARBA00004123"/>
    </source>
</evidence>
<dbReference type="SUPFAM" id="SSF47459">
    <property type="entry name" value="HLH, helix-loop-helix DNA-binding domain"/>
    <property type="match status" value="1"/>
</dbReference>
<evidence type="ECO:0000256" key="4">
    <source>
        <dbReference type="ARBA" id="ARBA00023242"/>
    </source>
</evidence>
<dbReference type="PANTHER" id="PTHR46772">
    <property type="entry name" value="BHLH DOMAIN-CONTAINING PROTEIN"/>
    <property type="match status" value="1"/>
</dbReference>
<dbReference type="InterPro" id="IPR011598">
    <property type="entry name" value="bHLH_dom"/>
</dbReference>
<feature type="region of interest" description="Disordered" evidence="5">
    <location>
        <begin position="1"/>
        <end position="90"/>
    </location>
</feature>